<feature type="compositionally biased region" description="Low complexity" evidence="6">
    <location>
        <begin position="238"/>
        <end position="247"/>
    </location>
</feature>
<sequence length="699" mass="76667">MAAKMVRILYQGNDEIPTHIICQVSTRDAEREAALAIKFKKPTTVGRRLGRTTTTTTSTTTTTTTAAAADRSQRRRGHGYSLASGLTVEKLDSLAARAKGVKEDQERTAALQDVFLPSTSFGATGAVAAGAGVSNTVIPQSSSSSTTAKSTTTATATTTTATTATATAMVSGSATAKIGSMMGTSLAGTIKDEDGDVEMEDPTVRHTRGREVFGFQTQRKPTGLKNLIEQQKNLAINTTTAPTTAKGKATRGSKANKVEEEKKEEEVGDEGLSAERSAKRRRVTKAMSMMNHDGSDVSEDSDQEQEDEEESESDDELHQHRKNDSMLEETARDATEAAGEQKSYFEEDEMGAERYFLDLYQKSKTSNNTLSKLPTLEHADFIQAIKRAPAKHAQEIEMLRLLYEEQFSQWFFELVSGFNLLIYGYGSKRQLLTQFATTMLTDAPLIIINGYFPTVTIKEILDKISSTALNYSGPTGSLQEQVAFIRAYFAQPERDIQKLYLLIHNIDGSGLRAEKTQSALSLLASCPHIHLIASIDHINANILWDTVKSARFNWVWHELTTFRPYLTETSFENSIMVRQGELGARGIQFVLASLTSNGKGLFRVLAEHQIQSETNPDDNNGGASSGGAKNYMDLGMAYNALFKKCQENFLVSNAVTFRTQLTEFRDHRIVQSKKGPDGVEILFIPLSASVLEGILDNMA</sequence>
<feature type="region of interest" description="Disordered" evidence="6">
    <location>
        <begin position="235"/>
        <end position="345"/>
    </location>
</feature>
<feature type="domain" description="Origin recognition complex subunit 2 winged-helix" evidence="8">
    <location>
        <begin position="633"/>
        <end position="688"/>
    </location>
</feature>
<evidence type="ECO:0000256" key="4">
    <source>
        <dbReference type="ARBA" id="ARBA00023242"/>
    </source>
</evidence>
<comment type="subcellular location">
    <subcellularLocation>
        <location evidence="1 5">Nucleus</location>
    </subcellularLocation>
</comment>
<name>A0A9P7XR15_9FUNG</name>
<dbReference type="OrthoDB" id="346673at2759"/>
<organism evidence="9 10">
    <name type="scientific">Linnemannia hyalina</name>
    <dbReference type="NCBI Taxonomy" id="64524"/>
    <lineage>
        <taxon>Eukaryota</taxon>
        <taxon>Fungi</taxon>
        <taxon>Fungi incertae sedis</taxon>
        <taxon>Mucoromycota</taxon>
        <taxon>Mortierellomycotina</taxon>
        <taxon>Mortierellomycetes</taxon>
        <taxon>Mortierellales</taxon>
        <taxon>Mortierellaceae</taxon>
        <taxon>Linnemannia</taxon>
    </lineage>
</organism>
<protein>
    <recommendedName>
        <fullName evidence="5">Origin recognition complex subunit 2</fullName>
    </recommendedName>
</protein>
<evidence type="ECO:0000313" key="9">
    <source>
        <dbReference type="EMBL" id="KAG9065820.1"/>
    </source>
</evidence>
<evidence type="ECO:0000256" key="2">
    <source>
        <dbReference type="ARBA" id="ARBA00007421"/>
    </source>
</evidence>
<comment type="function">
    <text evidence="5">Component of the origin recognition complex (ORC) that binds origins of replication. DNA-binding is ATP-dependent. ORC is required to assemble the pre-replication complex necessary to initiate DNA replication.</text>
</comment>
<proteinExistence type="inferred from homology"/>
<feature type="compositionally biased region" description="Low complexity" evidence="6">
    <location>
        <begin position="54"/>
        <end position="69"/>
    </location>
</feature>
<feature type="domain" description="Origin recognition complex subunit 2 RecA-like" evidence="7">
    <location>
        <begin position="396"/>
        <end position="558"/>
    </location>
</feature>
<keyword evidence="4 5" id="KW-0539">Nucleus</keyword>
<evidence type="ECO:0000256" key="6">
    <source>
        <dbReference type="SAM" id="MobiDB-lite"/>
    </source>
</evidence>
<gene>
    <name evidence="9" type="primary">ORC2</name>
    <name evidence="9" type="ORF">KI688_002117</name>
</gene>
<evidence type="ECO:0000259" key="7">
    <source>
        <dbReference type="Pfam" id="PF04084"/>
    </source>
</evidence>
<feature type="region of interest" description="Disordered" evidence="6">
    <location>
        <begin position="137"/>
        <end position="157"/>
    </location>
</feature>
<dbReference type="InterPro" id="IPR056773">
    <property type="entry name" value="WHD_ORC2"/>
</dbReference>
<dbReference type="InterPro" id="IPR007220">
    <property type="entry name" value="ORC2"/>
</dbReference>
<evidence type="ECO:0000313" key="10">
    <source>
        <dbReference type="Proteomes" id="UP000707451"/>
    </source>
</evidence>
<accession>A0A9P7XR15</accession>
<keyword evidence="10" id="KW-1185">Reference proteome</keyword>
<dbReference type="AlphaFoldDB" id="A0A9P7XR15"/>
<dbReference type="Proteomes" id="UP000707451">
    <property type="component" value="Unassembled WGS sequence"/>
</dbReference>
<dbReference type="GO" id="GO:0005664">
    <property type="term" value="C:nuclear origin of replication recognition complex"/>
    <property type="evidence" value="ECO:0007669"/>
    <property type="project" value="UniProtKB-UniRule"/>
</dbReference>
<dbReference type="PANTHER" id="PTHR14052">
    <property type="entry name" value="ORIGIN RECOGNITION COMPLEX SUBUNIT 2"/>
    <property type="match status" value="1"/>
</dbReference>
<evidence type="ECO:0000256" key="1">
    <source>
        <dbReference type="ARBA" id="ARBA00004123"/>
    </source>
</evidence>
<evidence type="ECO:0000256" key="5">
    <source>
        <dbReference type="RuleBase" id="RU368084"/>
    </source>
</evidence>
<feature type="compositionally biased region" description="Acidic residues" evidence="6">
    <location>
        <begin position="296"/>
        <end position="315"/>
    </location>
</feature>
<keyword evidence="3 5" id="KW-0235">DNA replication</keyword>
<dbReference type="PANTHER" id="PTHR14052:SF0">
    <property type="entry name" value="ORIGIN RECOGNITION COMPLEX SUBUNIT 2"/>
    <property type="match status" value="1"/>
</dbReference>
<dbReference type="GO" id="GO:0003688">
    <property type="term" value="F:DNA replication origin binding"/>
    <property type="evidence" value="ECO:0007669"/>
    <property type="project" value="UniProtKB-UniRule"/>
</dbReference>
<evidence type="ECO:0000256" key="3">
    <source>
        <dbReference type="ARBA" id="ARBA00022705"/>
    </source>
</evidence>
<dbReference type="Pfam" id="PF04084">
    <property type="entry name" value="RecA-like_ORC2"/>
    <property type="match status" value="1"/>
</dbReference>
<feature type="region of interest" description="Disordered" evidence="6">
    <location>
        <begin position="54"/>
        <end position="76"/>
    </location>
</feature>
<dbReference type="InterPro" id="IPR056772">
    <property type="entry name" value="RecA-like_ORC2"/>
</dbReference>
<comment type="caution">
    <text evidence="9">The sequence shown here is derived from an EMBL/GenBank/DDBJ whole genome shotgun (WGS) entry which is preliminary data.</text>
</comment>
<dbReference type="GO" id="GO:0006260">
    <property type="term" value="P:DNA replication"/>
    <property type="evidence" value="ECO:0007669"/>
    <property type="project" value="UniProtKB-UniRule"/>
</dbReference>
<feature type="compositionally biased region" description="Basic and acidic residues" evidence="6">
    <location>
        <begin position="316"/>
        <end position="335"/>
    </location>
</feature>
<dbReference type="Pfam" id="PF24882">
    <property type="entry name" value="WHD_ORC2"/>
    <property type="match status" value="1"/>
</dbReference>
<reference evidence="9" key="1">
    <citation type="submission" date="2021-06" db="EMBL/GenBank/DDBJ databases">
        <title>Genome Sequence of Mortierella hyaline Strain SCG-10, a Cold-Adapted, Nitrate-Reducing Fungus Isolated from Soil in Minnesota, USA.</title>
        <authorList>
            <person name="Aldossari N."/>
        </authorList>
    </citation>
    <scope>NUCLEOTIDE SEQUENCE</scope>
    <source>
        <strain evidence="9">SCG-10</strain>
    </source>
</reference>
<comment type="subunit">
    <text evidence="5">Component of the origin recognition complex (ORC).</text>
</comment>
<evidence type="ECO:0000259" key="8">
    <source>
        <dbReference type="Pfam" id="PF24882"/>
    </source>
</evidence>
<comment type="similarity">
    <text evidence="2 5">Belongs to the ORC2 family.</text>
</comment>
<dbReference type="EMBL" id="JAHRHY010000011">
    <property type="protein sequence ID" value="KAG9065820.1"/>
    <property type="molecule type" value="Genomic_DNA"/>
</dbReference>
<feature type="compositionally biased region" description="Basic and acidic residues" evidence="6">
    <location>
        <begin position="256"/>
        <end position="265"/>
    </location>
</feature>